<sequence>MLQSSKRLVSKGLKATLATTLFIHNTMKPQSSGSLQFDTISDGYDEGGFTQAENIQEYHTRMLPITSTPISIPGPPVLELEDMPSFISMSNSYPSYLELLVNQFSNSEKADAVLVNTLYELEVEPKFDFIVHLSFLISGGGFYV</sequence>
<accession>A0AAW2CHH5</accession>
<dbReference type="GO" id="GO:0080043">
    <property type="term" value="F:quercetin 3-O-glucosyltransferase activity"/>
    <property type="evidence" value="ECO:0007669"/>
    <property type="project" value="TreeGrafter"/>
</dbReference>
<dbReference type="SUPFAM" id="SSF53756">
    <property type="entry name" value="UDP-Glycosyltransferase/glycogen phosphorylase"/>
    <property type="match status" value="1"/>
</dbReference>
<dbReference type="EMBL" id="JAZDWU010000007">
    <property type="protein sequence ID" value="KAK9997596.1"/>
    <property type="molecule type" value="Genomic_DNA"/>
</dbReference>
<evidence type="ECO:0000256" key="1">
    <source>
        <dbReference type="ARBA" id="ARBA00009995"/>
    </source>
</evidence>
<dbReference type="Proteomes" id="UP001459277">
    <property type="component" value="Unassembled WGS sequence"/>
</dbReference>
<comment type="similarity">
    <text evidence="1">Belongs to the UDP-glycosyltransferase family.</text>
</comment>
<dbReference type="Gene3D" id="3.40.50.2000">
    <property type="entry name" value="Glycogen Phosphorylase B"/>
    <property type="match status" value="2"/>
</dbReference>
<dbReference type="PANTHER" id="PTHR11926">
    <property type="entry name" value="GLUCOSYL/GLUCURONOSYL TRANSFERASES"/>
    <property type="match status" value="1"/>
</dbReference>
<dbReference type="GO" id="GO:0080044">
    <property type="term" value="F:quercetin 7-O-glucosyltransferase activity"/>
    <property type="evidence" value="ECO:0007669"/>
    <property type="project" value="TreeGrafter"/>
</dbReference>
<evidence type="ECO:0000313" key="2">
    <source>
        <dbReference type="EMBL" id="KAK9997596.1"/>
    </source>
</evidence>
<name>A0AAW2CHH5_9ROSI</name>
<evidence type="ECO:0000313" key="3">
    <source>
        <dbReference type="Proteomes" id="UP001459277"/>
    </source>
</evidence>
<keyword evidence="3" id="KW-1185">Reference proteome</keyword>
<gene>
    <name evidence="2" type="ORF">SO802_022282</name>
</gene>
<dbReference type="AlphaFoldDB" id="A0AAW2CHH5"/>
<reference evidence="2 3" key="1">
    <citation type="submission" date="2024-01" db="EMBL/GenBank/DDBJ databases">
        <title>A telomere-to-telomere, gap-free genome of sweet tea (Lithocarpus litseifolius).</title>
        <authorList>
            <person name="Zhou J."/>
        </authorList>
    </citation>
    <scope>NUCLEOTIDE SEQUENCE [LARGE SCALE GENOMIC DNA]</scope>
    <source>
        <strain evidence="2">Zhou-2022a</strain>
        <tissue evidence="2">Leaf</tissue>
    </source>
</reference>
<organism evidence="2 3">
    <name type="scientific">Lithocarpus litseifolius</name>
    <dbReference type="NCBI Taxonomy" id="425828"/>
    <lineage>
        <taxon>Eukaryota</taxon>
        <taxon>Viridiplantae</taxon>
        <taxon>Streptophyta</taxon>
        <taxon>Embryophyta</taxon>
        <taxon>Tracheophyta</taxon>
        <taxon>Spermatophyta</taxon>
        <taxon>Magnoliopsida</taxon>
        <taxon>eudicotyledons</taxon>
        <taxon>Gunneridae</taxon>
        <taxon>Pentapetalae</taxon>
        <taxon>rosids</taxon>
        <taxon>fabids</taxon>
        <taxon>Fagales</taxon>
        <taxon>Fagaceae</taxon>
        <taxon>Lithocarpus</taxon>
    </lineage>
</organism>
<protein>
    <submittedName>
        <fullName evidence="2">Uncharacterized protein</fullName>
    </submittedName>
</protein>
<dbReference type="PANTHER" id="PTHR11926:SF1311">
    <property type="entry name" value="UDP-GLYCOSYLTRANSFERASE 74F2"/>
    <property type="match status" value="1"/>
</dbReference>
<proteinExistence type="inferred from homology"/>
<comment type="caution">
    <text evidence="2">The sequence shown here is derived from an EMBL/GenBank/DDBJ whole genome shotgun (WGS) entry which is preliminary data.</text>
</comment>